<gene>
    <name evidence="1" type="ordered locus">Maeo_1138</name>
</gene>
<dbReference type="OrthoDB" id="64208at2157"/>
<dbReference type="HOGENOM" id="CLU_097039_4_2_2"/>
<dbReference type="Proteomes" id="UP000001106">
    <property type="component" value="Chromosome"/>
</dbReference>
<dbReference type="InterPro" id="IPR003795">
    <property type="entry name" value="DUF192"/>
</dbReference>
<dbReference type="InterPro" id="IPR038695">
    <property type="entry name" value="Saro_0823-like_sf"/>
</dbReference>
<dbReference type="RefSeq" id="WP_011973847.1">
    <property type="nucleotide sequence ID" value="NC_009635.1"/>
</dbReference>
<keyword evidence="2" id="KW-1185">Reference proteome</keyword>
<dbReference type="GeneID" id="5326723"/>
<evidence type="ECO:0000313" key="2">
    <source>
        <dbReference type="Proteomes" id="UP000001106"/>
    </source>
</evidence>
<dbReference type="EMBL" id="CP000743">
    <property type="protein sequence ID" value="ABR56715.1"/>
    <property type="molecule type" value="Genomic_DNA"/>
</dbReference>
<accession>A6UW43</accession>
<protein>
    <recommendedName>
        <fullName evidence="3">DUF192 domain-containing protein</fullName>
    </recommendedName>
</protein>
<dbReference type="PANTHER" id="PTHR37953:SF1">
    <property type="entry name" value="UPF0127 PROTEIN MJ1496"/>
    <property type="match status" value="1"/>
</dbReference>
<proteinExistence type="predicted"/>
<dbReference type="Pfam" id="PF02643">
    <property type="entry name" value="DUF192"/>
    <property type="match status" value="1"/>
</dbReference>
<dbReference type="STRING" id="419665.Maeo_1138"/>
<dbReference type="eggNOG" id="arCOG03113">
    <property type="taxonomic scope" value="Archaea"/>
</dbReference>
<dbReference type="AlphaFoldDB" id="A6UW43"/>
<reference evidence="1" key="1">
    <citation type="submission" date="2007-06" db="EMBL/GenBank/DDBJ databases">
        <title>Complete sequence of Methanococcus aeolicus Nankai-3.</title>
        <authorList>
            <consortium name="US DOE Joint Genome Institute"/>
            <person name="Copeland A."/>
            <person name="Lucas S."/>
            <person name="Lapidus A."/>
            <person name="Barry K."/>
            <person name="Glavina del Rio T."/>
            <person name="Dalin E."/>
            <person name="Tice H."/>
            <person name="Pitluck S."/>
            <person name="Chain P."/>
            <person name="Malfatti S."/>
            <person name="Shin M."/>
            <person name="Vergez L."/>
            <person name="Schmutz J."/>
            <person name="Larimer F."/>
            <person name="Land M."/>
            <person name="Hauser L."/>
            <person name="Kyrpides N."/>
            <person name="Lykidis A."/>
            <person name="Sieprawska-Lupa M."/>
            <person name="Whitman W.B."/>
            <person name="Richardson P."/>
        </authorList>
    </citation>
    <scope>NUCLEOTIDE SEQUENCE [LARGE SCALE GENOMIC DNA]</scope>
    <source>
        <strain evidence="1">Nankai-3</strain>
    </source>
</reference>
<evidence type="ECO:0008006" key="3">
    <source>
        <dbReference type="Google" id="ProtNLM"/>
    </source>
</evidence>
<evidence type="ECO:0000313" key="1">
    <source>
        <dbReference type="EMBL" id="ABR56715.1"/>
    </source>
</evidence>
<sequence>MPEIQLNNKTYNLNVADNFIKRAFGLMFKDINHNEGLIFYYGKRKLHIHTFFMKYPIDVIFLYNNEVVDIAKNLKPWKTYNSKVYSNSMIEIRSSQNFNINIGDKLCI</sequence>
<dbReference type="KEGG" id="mae:Maeo_1138"/>
<organism evidence="1 2">
    <name type="scientific">Methanococcus aeolicus (strain ATCC BAA-1280 / DSM 17508 / OCM 812 / Nankai-3)</name>
    <dbReference type="NCBI Taxonomy" id="419665"/>
    <lineage>
        <taxon>Archaea</taxon>
        <taxon>Methanobacteriati</taxon>
        <taxon>Methanobacteriota</taxon>
        <taxon>Methanomada group</taxon>
        <taxon>Methanococci</taxon>
        <taxon>Methanococcales</taxon>
        <taxon>Methanococcaceae</taxon>
        <taxon>Methanococcus</taxon>
    </lineage>
</organism>
<dbReference type="PANTHER" id="PTHR37953">
    <property type="entry name" value="UPF0127 PROTEIN MJ1496"/>
    <property type="match status" value="1"/>
</dbReference>
<dbReference type="Gene3D" id="2.60.120.1140">
    <property type="entry name" value="Protein of unknown function DUF192"/>
    <property type="match status" value="1"/>
</dbReference>
<name>A6UW43_META3</name>